<organism evidence="1 2">
    <name type="scientific">Metschnikowia aff. pulcherrima</name>
    <dbReference type="NCBI Taxonomy" id="2163413"/>
    <lineage>
        <taxon>Eukaryota</taxon>
        <taxon>Fungi</taxon>
        <taxon>Dikarya</taxon>
        <taxon>Ascomycota</taxon>
        <taxon>Saccharomycotina</taxon>
        <taxon>Pichiomycetes</taxon>
        <taxon>Metschnikowiaceae</taxon>
        <taxon>Metschnikowia</taxon>
    </lineage>
</organism>
<name>A0A4P6XJI5_9ASCO</name>
<evidence type="ECO:0000313" key="2">
    <source>
        <dbReference type="Proteomes" id="UP000292447"/>
    </source>
</evidence>
<dbReference type="Proteomes" id="UP000292447">
    <property type="component" value="Chromosome I"/>
</dbReference>
<proteinExistence type="predicted"/>
<evidence type="ECO:0000313" key="1">
    <source>
        <dbReference type="EMBL" id="QBM86038.1"/>
    </source>
</evidence>
<dbReference type="EMBL" id="CP034456">
    <property type="protein sequence ID" value="QBM86038.1"/>
    <property type="molecule type" value="Genomic_DNA"/>
</dbReference>
<sequence length="165" mass="18869">MSNGISVLWVINRPHHRFMASLEKVAYDRQYHNGKSRQNSAEVCLSRRDHWLHNGMYLEIGLVVEQVKLAPIGVGMWNRALLSRQDRREIMRCCREPAKKHRALLSGICKCHLRRPIEISAVSKSGFACEHVCTDQLSTITTKLCQRTKTITVMPMIMAVLLAIC</sequence>
<keyword evidence="2" id="KW-1185">Reference proteome</keyword>
<accession>A0A4P6XJI5</accession>
<dbReference type="AlphaFoldDB" id="A0A4P6XJI5"/>
<gene>
    <name evidence="1" type="ORF">METSCH_A06710</name>
</gene>
<protein>
    <submittedName>
        <fullName evidence="1">Uncharacterized protein</fullName>
    </submittedName>
</protein>
<reference evidence="2" key="1">
    <citation type="submission" date="2019-03" db="EMBL/GenBank/DDBJ databases">
        <title>Snf2 controls pulcherriminic acid biosynthesis and connects pigmentation and antifungal activity of the yeast Metschnikowia pulcherrima.</title>
        <authorList>
            <person name="Gore-Lloyd D."/>
            <person name="Sumann I."/>
            <person name="Brachmann A.O."/>
            <person name="Schneeberger K."/>
            <person name="Ortiz-Merino R.A."/>
            <person name="Moreno-Beltran M."/>
            <person name="Schlaefli M."/>
            <person name="Kirner P."/>
            <person name="Santos Kron A."/>
            <person name="Wolfe K.H."/>
            <person name="Piel J."/>
            <person name="Ahrens C.H."/>
            <person name="Henk D."/>
            <person name="Freimoser F.M."/>
        </authorList>
    </citation>
    <scope>NUCLEOTIDE SEQUENCE [LARGE SCALE GENOMIC DNA]</scope>
    <source>
        <strain evidence="2">APC 1.2</strain>
    </source>
</reference>